<keyword evidence="1" id="KW-0653">Protein transport</keyword>
<dbReference type="PANTHER" id="PTHR12612">
    <property type="entry name" value="NUCLEAR TRANSPORT FACTOR 2"/>
    <property type="match status" value="1"/>
</dbReference>
<evidence type="ECO:0000313" key="4">
    <source>
        <dbReference type="Proteomes" id="UP001275084"/>
    </source>
</evidence>
<comment type="caution">
    <text evidence="3">The sequence shown here is derived from an EMBL/GenBank/DDBJ whole genome shotgun (WGS) entry which is preliminary data.</text>
</comment>
<keyword evidence="1" id="KW-0963">Cytoplasm</keyword>
<reference evidence="3" key="1">
    <citation type="journal article" date="2023" name="Mol. Phylogenet. Evol.">
        <title>Genome-scale phylogeny and comparative genomics of the fungal order Sordariales.</title>
        <authorList>
            <person name="Hensen N."/>
            <person name="Bonometti L."/>
            <person name="Westerberg I."/>
            <person name="Brannstrom I.O."/>
            <person name="Guillou S."/>
            <person name="Cros-Aarteil S."/>
            <person name="Calhoun S."/>
            <person name="Haridas S."/>
            <person name="Kuo A."/>
            <person name="Mondo S."/>
            <person name="Pangilinan J."/>
            <person name="Riley R."/>
            <person name="LaButti K."/>
            <person name="Andreopoulos B."/>
            <person name="Lipzen A."/>
            <person name="Chen C."/>
            <person name="Yan M."/>
            <person name="Daum C."/>
            <person name="Ng V."/>
            <person name="Clum A."/>
            <person name="Steindorff A."/>
            <person name="Ohm R.A."/>
            <person name="Martin F."/>
            <person name="Silar P."/>
            <person name="Natvig D.O."/>
            <person name="Lalanne C."/>
            <person name="Gautier V."/>
            <person name="Ament-Velasquez S.L."/>
            <person name="Kruys A."/>
            <person name="Hutchinson M.I."/>
            <person name="Powell A.J."/>
            <person name="Barry K."/>
            <person name="Miller A.N."/>
            <person name="Grigoriev I.V."/>
            <person name="Debuchy R."/>
            <person name="Gladieux P."/>
            <person name="Hiltunen Thoren M."/>
            <person name="Johannesson H."/>
        </authorList>
    </citation>
    <scope>NUCLEOTIDE SEQUENCE</scope>
    <source>
        <strain evidence="3">CBS 955.72</strain>
    </source>
</reference>
<keyword evidence="4" id="KW-1185">Reference proteome</keyword>
<protein>
    <submittedName>
        <fullName evidence="3">Nuclear transport factor 2</fullName>
    </submittedName>
</protein>
<evidence type="ECO:0000256" key="1">
    <source>
        <dbReference type="RuleBase" id="RU369002"/>
    </source>
</evidence>
<dbReference type="Gene3D" id="3.10.450.50">
    <property type="match status" value="1"/>
</dbReference>
<dbReference type="CDD" id="cd00780">
    <property type="entry name" value="NTF2"/>
    <property type="match status" value="1"/>
</dbReference>
<dbReference type="GO" id="GO:0005634">
    <property type="term" value="C:nucleus"/>
    <property type="evidence" value="ECO:0007669"/>
    <property type="project" value="UniProtKB-SubCell"/>
</dbReference>
<dbReference type="Pfam" id="PF02136">
    <property type="entry name" value="NTF2"/>
    <property type="match status" value="1"/>
</dbReference>
<accession>A0AAJ0MDS2</accession>
<organism evidence="3 4">
    <name type="scientific">Lasiosphaeria hispida</name>
    <dbReference type="NCBI Taxonomy" id="260671"/>
    <lineage>
        <taxon>Eukaryota</taxon>
        <taxon>Fungi</taxon>
        <taxon>Dikarya</taxon>
        <taxon>Ascomycota</taxon>
        <taxon>Pezizomycotina</taxon>
        <taxon>Sordariomycetes</taxon>
        <taxon>Sordariomycetidae</taxon>
        <taxon>Sordariales</taxon>
        <taxon>Lasiosphaeriaceae</taxon>
        <taxon>Lasiosphaeria</taxon>
    </lineage>
</organism>
<proteinExistence type="predicted"/>
<dbReference type="Proteomes" id="UP001275084">
    <property type="component" value="Unassembled WGS sequence"/>
</dbReference>
<evidence type="ECO:0000313" key="3">
    <source>
        <dbReference type="EMBL" id="KAK3352761.1"/>
    </source>
</evidence>
<comment type="subcellular location">
    <subcellularLocation>
        <location evidence="1">Cytoplasm</location>
    </subcellularLocation>
    <subcellularLocation>
        <location evidence="1">Nucleus</location>
    </subcellularLocation>
</comment>
<dbReference type="InterPro" id="IPR045875">
    <property type="entry name" value="NTF2"/>
</dbReference>
<sequence length="103" mass="11092">QFITHYYNTFDCDRKALAGLYEAPTAGVAAIAEKLVSLPFQKVVHKFVSPDVQPTAAGGALVSVLGQLLVDDSDAPLSYAQTFLLAKDAAGSWYVQNDIFKLV</sequence>
<comment type="function">
    <text evidence="1">Has a role in nuclear-cytoplasmic transport of proteins and mRNAs.</text>
</comment>
<dbReference type="GO" id="GO:0051028">
    <property type="term" value="P:mRNA transport"/>
    <property type="evidence" value="ECO:0007669"/>
    <property type="project" value="UniProtKB-UniRule"/>
</dbReference>
<dbReference type="InterPro" id="IPR018222">
    <property type="entry name" value="Nuclear_transport_factor_2_euk"/>
</dbReference>
<dbReference type="SUPFAM" id="SSF54427">
    <property type="entry name" value="NTF2-like"/>
    <property type="match status" value="1"/>
</dbReference>
<dbReference type="GO" id="GO:0006913">
    <property type="term" value="P:nucleocytoplasmic transport"/>
    <property type="evidence" value="ECO:0007669"/>
    <property type="project" value="UniProtKB-UniRule"/>
</dbReference>
<reference evidence="3" key="2">
    <citation type="submission" date="2023-06" db="EMBL/GenBank/DDBJ databases">
        <authorList>
            <consortium name="Lawrence Berkeley National Laboratory"/>
            <person name="Haridas S."/>
            <person name="Hensen N."/>
            <person name="Bonometti L."/>
            <person name="Westerberg I."/>
            <person name="Brannstrom I.O."/>
            <person name="Guillou S."/>
            <person name="Cros-Aarteil S."/>
            <person name="Calhoun S."/>
            <person name="Kuo A."/>
            <person name="Mondo S."/>
            <person name="Pangilinan J."/>
            <person name="Riley R."/>
            <person name="Labutti K."/>
            <person name="Andreopoulos B."/>
            <person name="Lipzen A."/>
            <person name="Chen C."/>
            <person name="Yanf M."/>
            <person name="Daum C."/>
            <person name="Ng V."/>
            <person name="Clum A."/>
            <person name="Steindorff A."/>
            <person name="Ohm R."/>
            <person name="Martin F."/>
            <person name="Silar P."/>
            <person name="Natvig D."/>
            <person name="Lalanne C."/>
            <person name="Gautier V."/>
            <person name="Ament-Velasquez S.L."/>
            <person name="Kruys A."/>
            <person name="Hutchinson M.I."/>
            <person name="Powell A.J."/>
            <person name="Barry K."/>
            <person name="Miller A.N."/>
            <person name="Grigoriev I.V."/>
            <person name="Debuchy R."/>
            <person name="Gladieux P."/>
            <person name="Thoren M.H."/>
            <person name="Johannesson H."/>
        </authorList>
    </citation>
    <scope>NUCLEOTIDE SEQUENCE</scope>
    <source>
        <strain evidence="3">CBS 955.72</strain>
    </source>
</reference>
<evidence type="ECO:0000259" key="2">
    <source>
        <dbReference type="PROSITE" id="PS50177"/>
    </source>
</evidence>
<dbReference type="PROSITE" id="PS50177">
    <property type="entry name" value="NTF2_DOMAIN"/>
    <property type="match status" value="1"/>
</dbReference>
<name>A0AAJ0MDS2_9PEZI</name>
<feature type="non-terminal residue" evidence="3">
    <location>
        <position position="103"/>
    </location>
</feature>
<dbReference type="GO" id="GO:0005737">
    <property type="term" value="C:cytoplasm"/>
    <property type="evidence" value="ECO:0007669"/>
    <property type="project" value="UniProtKB-SubCell"/>
</dbReference>
<dbReference type="InterPro" id="IPR032710">
    <property type="entry name" value="NTF2-like_dom_sf"/>
</dbReference>
<feature type="non-terminal residue" evidence="3">
    <location>
        <position position="1"/>
    </location>
</feature>
<dbReference type="InterPro" id="IPR002075">
    <property type="entry name" value="NTF2_dom"/>
</dbReference>
<dbReference type="EMBL" id="JAUIQD010000004">
    <property type="protein sequence ID" value="KAK3352761.1"/>
    <property type="molecule type" value="Genomic_DNA"/>
</dbReference>
<keyword evidence="1" id="KW-0813">Transport</keyword>
<dbReference type="GO" id="GO:0015031">
    <property type="term" value="P:protein transport"/>
    <property type="evidence" value="ECO:0007669"/>
    <property type="project" value="UniProtKB-KW"/>
</dbReference>
<dbReference type="AlphaFoldDB" id="A0AAJ0MDS2"/>
<keyword evidence="1" id="KW-0539">Nucleus</keyword>
<gene>
    <name evidence="3" type="ORF">B0T25DRAFT_421728</name>
</gene>
<feature type="domain" description="NTF2" evidence="2">
    <location>
        <begin position="1"/>
        <end position="102"/>
    </location>
</feature>